<dbReference type="Gene3D" id="3.40.1360.10">
    <property type="match status" value="1"/>
</dbReference>
<dbReference type="EMBL" id="KJ473423">
    <property type="protein sequence ID" value="AHY26787.1"/>
    <property type="molecule type" value="Genomic_DNA"/>
</dbReference>
<dbReference type="InterPro" id="IPR034154">
    <property type="entry name" value="TOPRIM_DnaG/twinkle"/>
</dbReference>
<dbReference type="Pfam" id="PF13155">
    <property type="entry name" value="Toprim_2"/>
    <property type="match status" value="1"/>
</dbReference>
<keyword evidence="2" id="KW-1185">Reference proteome</keyword>
<dbReference type="GeneID" id="22112148"/>
<organism evidence="1 2">
    <name type="scientific">Acinetobacter phage vB_AbaP_Acibel007</name>
    <dbReference type="NCBI Taxonomy" id="1481187"/>
    <lineage>
        <taxon>Viruses</taxon>
        <taxon>Duplodnaviria</taxon>
        <taxon>Heunggongvirae</taxon>
        <taxon>Uroviricota</taxon>
        <taxon>Caudoviricetes</taxon>
        <taxon>Autographivirales</taxon>
        <taxon>Autoscriptoviridae</taxon>
        <taxon>Beijerinckvirinae</taxon>
        <taxon>Daemvirus</taxon>
        <taxon>Daemvirus acibel007</taxon>
    </lineage>
</organism>
<dbReference type="Proteomes" id="UP000028860">
    <property type="component" value="Segment"/>
</dbReference>
<evidence type="ECO:0000313" key="2">
    <source>
        <dbReference type="Proteomes" id="UP000028860"/>
    </source>
</evidence>
<accession>A0A075DXL0</accession>
<name>A0A075DXL0_9CAUD</name>
<reference evidence="1 2" key="1">
    <citation type="journal article" date="2014" name="PLoS ONE">
        <title>Characterization of Newly Isolated Lytic Bacteriophages Active against Acinetobacter baumannii.</title>
        <authorList>
            <person name="Merabishvili M."/>
            <person name="Vandenheuvel D."/>
            <person name="Kropinski A.M."/>
            <person name="Mast J."/>
            <person name="De Vos D."/>
            <person name="Verbeken G."/>
            <person name="Noben J.P."/>
            <person name="Lavigne R."/>
            <person name="Vaneechoutte M."/>
            <person name="Pirnay J.P."/>
        </authorList>
    </citation>
    <scope>NUCLEOTIDE SEQUENCE [LARGE SCALE GENOMIC DNA]</scope>
</reference>
<gene>
    <name evidence="1" type="primary">dnaG</name>
    <name evidence="1" type="ORF">vB_AbaP_Acibel007_16</name>
</gene>
<dbReference type="OrthoDB" id="5323at10239"/>
<dbReference type="SUPFAM" id="SSF56731">
    <property type="entry name" value="DNA primase core"/>
    <property type="match status" value="1"/>
</dbReference>
<dbReference type="KEGG" id="vg:22112148"/>
<protein>
    <submittedName>
        <fullName evidence="1">Putative DNA primase</fullName>
    </submittedName>
</protein>
<evidence type="ECO:0000313" key="1">
    <source>
        <dbReference type="EMBL" id="AHY26787.1"/>
    </source>
</evidence>
<dbReference type="RefSeq" id="YP_009103227.1">
    <property type="nucleotide sequence ID" value="NC_025457.1"/>
</dbReference>
<sequence>MHHSEWLDLAKKVPVGQKRRHYHGAELTKALDVWNNEDSWSAYCHRCHTSAKVRKQFVERVDVTQPIYRRYLDKDCLITLEQLHDKHLFKFKTLVKLLHDKGMSTVTINDLSPMYNTKDDRLVFRFKGVDIGRDCTGLSPAKWLIYDNPDREGFVYLQGKNPYCTREPVILTEDLFSAQKIRYYTGYSTMCLLGTKFPNETVQFLLERQAVTATDGDSAGWKARRLINSRCELFGIPCSSAYIPDGLDPKDMSPEALIETFKFLEN</sequence>
<proteinExistence type="predicted"/>
<dbReference type="CDD" id="cd01029">
    <property type="entry name" value="TOPRIM_primases"/>
    <property type="match status" value="1"/>
</dbReference>